<evidence type="ECO:0000313" key="2">
    <source>
        <dbReference type="EMBL" id="GAA4283228.1"/>
    </source>
</evidence>
<feature type="signal peptide" evidence="1">
    <location>
        <begin position="1"/>
        <end position="29"/>
    </location>
</feature>
<reference evidence="3" key="1">
    <citation type="journal article" date="2019" name="Int. J. Syst. Evol. Microbiol.">
        <title>The Global Catalogue of Microorganisms (GCM) 10K type strain sequencing project: providing services to taxonomists for standard genome sequencing and annotation.</title>
        <authorList>
            <consortium name="The Broad Institute Genomics Platform"/>
            <consortium name="The Broad Institute Genome Sequencing Center for Infectious Disease"/>
            <person name="Wu L."/>
            <person name="Ma J."/>
        </authorList>
    </citation>
    <scope>NUCLEOTIDE SEQUENCE [LARGE SCALE GENOMIC DNA]</scope>
    <source>
        <strain evidence="3">JCM 17458</strain>
    </source>
</reference>
<dbReference type="RefSeq" id="WP_236864310.1">
    <property type="nucleotide sequence ID" value="NZ_BAABAZ010000004.1"/>
</dbReference>
<sequence>MLRSLRTRIAAVLALILGGTMFVAPPAQAFPGLDIGGDSPLSFITDFVTGGGAQCSMYANEWGFGLHCPGLLGGGEPQTIGELLDTEEEKFVHVSPPFPRCWQEDLPASVQSGELPPGEKRYLTVCTENYDGLNLQEQYPHEAEMSYSYSVLPPEKVTYLTEDQKIFADAVWQGSTFPPTFLEARPEDGARVNSDTRFFMKVQDASAIRPGEIQYMDPIAMPQVLDIGLQMRAYLHTLEVHPEGEGPGKPVVRCSLEDIMPVDGTTEEASPNSCWHTYTRSSATQPHDVYQARAYAYWQVQYSHDFGITWQDFPSEAQSDGESTLIRRGGTTRIPVRDVQTLVVP</sequence>
<gene>
    <name evidence="2" type="ORF">GCM10022261_07590</name>
</gene>
<organism evidence="2 3">
    <name type="scientific">Brevibacterium daeguense</name>
    <dbReference type="NCBI Taxonomy" id="909936"/>
    <lineage>
        <taxon>Bacteria</taxon>
        <taxon>Bacillati</taxon>
        <taxon>Actinomycetota</taxon>
        <taxon>Actinomycetes</taxon>
        <taxon>Micrococcales</taxon>
        <taxon>Brevibacteriaceae</taxon>
        <taxon>Brevibacterium</taxon>
    </lineage>
</organism>
<proteinExistence type="predicted"/>
<name>A0ABP8EGZ0_9MICO</name>
<comment type="caution">
    <text evidence="2">The sequence shown here is derived from an EMBL/GenBank/DDBJ whole genome shotgun (WGS) entry which is preliminary data.</text>
</comment>
<accession>A0ABP8EGZ0</accession>
<keyword evidence="1" id="KW-0732">Signal</keyword>
<dbReference type="EMBL" id="BAABAZ010000004">
    <property type="protein sequence ID" value="GAA4283228.1"/>
    <property type="molecule type" value="Genomic_DNA"/>
</dbReference>
<protein>
    <submittedName>
        <fullName evidence="2">Uncharacterized protein</fullName>
    </submittedName>
</protein>
<keyword evidence="3" id="KW-1185">Reference proteome</keyword>
<evidence type="ECO:0000256" key="1">
    <source>
        <dbReference type="SAM" id="SignalP"/>
    </source>
</evidence>
<dbReference type="Proteomes" id="UP001501586">
    <property type="component" value="Unassembled WGS sequence"/>
</dbReference>
<evidence type="ECO:0000313" key="3">
    <source>
        <dbReference type="Proteomes" id="UP001501586"/>
    </source>
</evidence>
<feature type="chain" id="PRO_5045397176" evidence="1">
    <location>
        <begin position="30"/>
        <end position="345"/>
    </location>
</feature>